<feature type="region of interest" description="Disordered" evidence="1">
    <location>
        <begin position="328"/>
        <end position="348"/>
    </location>
</feature>
<dbReference type="EMBL" id="MOPA01000017">
    <property type="protein sequence ID" value="KAK1521403.1"/>
    <property type="molecule type" value="Genomic_DNA"/>
</dbReference>
<dbReference type="Proteomes" id="UP001241169">
    <property type="component" value="Unassembled WGS sequence"/>
</dbReference>
<dbReference type="GeneID" id="85383075"/>
<evidence type="ECO:0000313" key="3">
    <source>
        <dbReference type="Proteomes" id="UP001241169"/>
    </source>
</evidence>
<evidence type="ECO:0000313" key="2">
    <source>
        <dbReference type="EMBL" id="KAK1521403.1"/>
    </source>
</evidence>
<feature type="region of interest" description="Disordered" evidence="1">
    <location>
        <begin position="218"/>
        <end position="240"/>
    </location>
</feature>
<name>A0ABQ9S0C4_9PEZI</name>
<dbReference type="RefSeq" id="XP_060342101.1">
    <property type="nucleotide sequence ID" value="XM_060499176.1"/>
</dbReference>
<organism evidence="2 3">
    <name type="scientific">Colletotrichum paranaense</name>
    <dbReference type="NCBI Taxonomy" id="1914294"/>
    <lineage>
        <taxon>Eukaryota</taxon>
        <taxon>Fungi</taxon>
        <taxon>Dikarya</taxon>
        <taxon>Ascomycota</taxon>
        <taxon>Pezizomycotina</taxon>
        <taxon>Sordariomycetes</taxon>
        <taxon>Hypocreomycetidae</taxon>
        <taxon>Glomerellales</taxon>
        <taxon>Glomerellaceae</taxon>
        <taxon>Colletotrichum</taxon>
        <taxon>Colletotrichum acutatum species complex</taxon>
    </lineage>
</organism>
<feature type="compositionally biased region" description="Low complexity" evidence="1">
    <location>
        <begin position="218"/>
        <end position="229"/>
    </location>
</feature>
<reference evidence="2 3" key="1">
    <citation type="submission" date="2016-10" db="EMBL/GenBank/DDBJ databases">
        <title>The genome sequence of Colletotrichum fioriniae PJ7.</title>
        <authorList>
            <person name="Baroncelli R."/>
        </authorList>
    </citation>
    <scope>NUCLEOTIDE SEQUENCE [LARGE SCALE GENOMIC DNA]</scope>
    <source>
        <strain evidence="2 3">IMI 384185</strain>
    </source>
</reference>
<proteinExistence type="predicted"/>
<protein>
    <submittedName>
        <fullName evidence="2">Uncharacterized protein</fullName>
    </submittedName>
</protein>
<sequence>MKLPIVGLLFSRGSAPFSYWNDRAQTFRASPPTVFDNQSIEILQQAIAEPNATRQISFRPFEVFSGNARLLGQDKWTWRVNISDFSLPNLAQDTTEANLGRNITEPHYIATSYSLSWPLGGNLSSGGLRGSDSPFCVTSLDVEFSPNVTNLWTEENGNSTDCEPVLGEACLEALHASDKSLTRDSCDGRMPLWKTIPECNTTFGYGAVIYGARTSNLNPNVTSNSTPTTGESTSPVTSGSEIMGFGSGLVDGGDARQAYLNASNRVQILIFNTWVGEERFNIKLARPNIHSNNRDLLKKSYSCHYEDANLIHIQTICFPPGTIRILQADRSSGPAPQPPDCRPPKFVPGRTKLPAKETFLAAYLTYQPT</sequence>
<accession>A0ABQ9S0C4</accession>
<gene>
    <name evidence="2" type="ORF">CPAR01_14926</name>
</gene>
<feature type="compositionally biased region" description="Polar residues" evidence="1">
    <location>
        <begin position="230"/>
        <end position="240"/>
    </location>
</feature>
<evidence type="ECO:0000256" key="1">
    <source>
        <dbReference type="SAM" id="MobiDB-lite"/>
    </source>
</evidence>
<keyword evidence="3" id="KW-1185">Reference proteome</keyword>
<comment type="caution">
    <text evidence="2">The sequence shown here is derived from an EMBL/GenBank/DDBJ whole genome shotgun (WGS) entry which is preliminary data.</text>
</comment>